<protein>
    <submittedName>
        <fullName evidence="1">Streptomycin 6-kinase</fullName>
        <ecNumber evidence="1">2.7.1.72</ecNumber>
    </submittedName>
</protein>
<dbReference type="GO" id="GO:0019748">
    <property type="term" value="P:secondary metabolic process"/>
    <property type="evidence" value="ECO:0007669"/>
    <property type="project" value="InterPro"/>
</dbReference>
<dbReference type="RefSeq" id="WP_184392267.1">
    <property type="nucleotide sequence ID" value="NZ_BAAAJD010000112.1"/>
</dbReference>
<dbReference type="Pfam" id="PF04655">
    <property type="entry name" value="APH_6_hur"/>
    <property type="match status" value="1"/>
</dbReference>
<comment type="caution">
    <text evidence="1">The sequence shown here is derived from an EMBL/GenBank/DDBJ whole genome shotgun (WGS) entry which is preliminary data.</text>
</comment>
<dbReference type="SUPFAM" id="SSF56112">
    <property type="entry name" value="Protein kinase-like (PK-like)"/>
    <property type="match status" value="1"/>
</dbReference>
<keyword evidence="1" id="KW-0418">Kinase</keyword>
<evidence type="ECO:0000313" key="1">
    <source>
        <dbReference type="EMBL" id="MBB5432743.1"/>
    </source>
</evidence>
<dbReference type="GO" id="GO:0050300">
    <property type="term" value="F:aminoglycoside 6-kinase activity"/>
    <property type="evidence" value="ECO:0007669"/>
    <property type="project" value="UniProtKB-EC"/>
</dbReference>
<dbReference type="InterPro" id="IPR006748">
    <property type="entry name" value="NH2Glyco/OHUrea_AB-resist_kin"/>
</dbReference>
<organism evidence="1 2">
    <name type="scientific">Nocardiopsis composta</name>
    <dbReference type="NCBI Taxonomy" id="157465"/>
    <lineage>
        <taxon>Bacteria</taxon>
        <taxon>Bacillati</taxon>
        <taxon>Actinomycetota</taxon>
        <taxon>Actinomycetes</taxon>
        <taxon>Streptosporangiales</taxon>
        <taxon>Nocardiopsidaceae</taxon>
        <taxon>Nocardiopsis</taxon>
    </lineage>
</organism>
<dbReference type="InterPro" id="IPR011009">
    <property type="entry name" value="Kinase-like_dom_sf"/>
</dbReference>
<evidence type="ECO:0000313" key="2">
    <source>
        <dbReference type="Proteomes" id="UP000572635"/>
    </source>
</evidence>
<dbReference type="EC" id="2.7.1.72" evidence="1"/>
<proteinExistence type="predicted"/>
<dbReference type="Proteomes" id="UP000572635">
    <property type="component" value="Unassembled WGS sequence"/>
</dbReference>
<dbReference type="AlphaFoldDB" id="A0A7W8VE62"/>
<sequence>MSDLTAQFVDDRQRQRLLRRFGTGATGWLAGLPALVESLAEQWKLTVEGPAPHGRTSVVLHCRRLDGSPAIMKISPDAGLGVSEARVLRLWADTRRVPEVWAVDEERGALLLEAIGDGSTVAMTGTVPPMAEIGALIADLHAVPMSSRERMELNPLVSRVGFLFDMWERRRTEGPAADLVPASLLHHGHAWARALANGSDGDDAVPLHGDLHPGNVLDGGPERGLVAVDPRACLGDPAADGVDWVLWRSQSAEEARRRAAELAPAIGVAEKRLLEWCSAFAPLFAVAFADRGRGDTPEFRLMMEAASAGL</sequence>
<name>A0A7W8VE62_9ACTN</name>
<reference evidence="1 2" key="1">
    <citation type="submission" date="2020-08" db="EMBL/GenBank/DDBJ databases">
        <title>Sequencing the genomes of 1000 actinobacteria strains.</title>
        <authorList>
            <person name="Klenk H.-P."/>
        </authorList>
    </citation>
    <scope>NUCLEOTIDE SEQUENCE [LARGE SCALE GENOMIC DNA]</scope>
    <source>
        <strain evidence="1 2">DSM 44551</strain>
    </source>
</reference>
<dbReference type="EMBL" id="JACHDB010000001">
    <property type="protein sequence ID" value="MBB5432743.1"/>
    <property type="molecule type" value="Genomic_DNA"/>
</dbReference>
<accession>A0A7W8VE62</accession>
<keyword evidence="1" id="KW-0808">Transferase</keyword>
<gene>
    <name evidence="1" type="ORF">HDA36_002827</name>
</gene>
<dbReference type="Gene3D" id="3.90.1200.10">
    <property type="match status" value="1"/>
</dbReference>
<keyword evidence="2" id="KW-1185">Reference proteome</keyword>